<gene>
    <name evidence="1" type="ORF">S01H1_13725</name>
</gene>
<sequence length="71" mass="8088">MKKLFGLGFIIIILFSCQQDSETGVVGQQFILKADIPNEVGTFDYIWKITDLPETSELMLSDIQFSENRSQ</sequence>
<dbReference type="PROSITE" id="PS51257">
    <property type="entry name" value="PROKAR_LIPOPROTEIN"/>
    <property type="match status" value="1"/>
</dbReference>
<protein>
    <submittedName>
        <fullName evidence="1">Uncharacterized protein</fullName>
    </submittedName>
</protein>
<organism evidence="1">
    <name type="scientific">marine sediment metagenome</name>
    <dbReference type="NCBI Taxonomy" id="412755"/>
    <lineage>
        <taxon>unclassified sequences</taxon>
        <taxon>metagenomes</taxon>
        <taxon>ecological metagenomes</taxon>
    </lineage>
</organism>
<feature type="non-terminal residue" evidence="1">
    <location>
        <position position="71"/>
    </location>
</feature>
<accession>X0TPZ5</accession>
<dbReference type="AlphaFoldDB" id="X0TPZ5"/>
<dbReference type="EMBL" id="BARS01007093">
    <property type="protein sequence ID" value="GAF78190.1"/>
    <property type="molecule type" value="Genomic_DNA"/>
</dbReference>
<reference evidence="1" key="1">
    <citation type="journal article" date="2014" name="Front. Microbiol.">
        <title>High frequency of phylogenetically diverse reductive dehalogenase-homologous genes in deep subseafloor sedimentary metagenomes.</title>
        <authorList>
            <person name="Kawai M."/>
            <person name="Futagami T."/>
            <person name="Toyoda A."/>
            <person name="Takaki Y."/>
            <person name="Nishi S."/>
            <person name="Hori S."/>
            <person name="Arai W."/>
            <person name="Tsubouchi T."/>
            <person name="Morono Y."/>
            <person name="Uchiyama I."/>
            <person name="Ito T."/>
            <person name="Fujiyama A."/>
            <person name="Inagaki F."/>
            <person name="Takami H."/>
        </authorList>
    </citation>
    <scope>NUCLEOTIDE SEQUENCE</scope>
    <source>
        <strain evidence="1">Expedition CK06-06</strain>
    </source>
</reference>
<proteinExistence type="predicted"/>
<comment type="caution">
    <text evidence="1">The sequence shown here is derived from an EMBL/GenBank/DDBJ whole genome shotgun (WGS) entry which is preliminary data.</text>
</comment>
<name>X0TPZ5_9ZZZZ</name>
<evidence type="ECO:0000313" key="1">
    <source>
        <dbReference type="EMBL" id="GAF78190.1"/>
    </source>
</evidence>